<dbReference type="Pfam" id="PF00732">
    <property type="entry name" value="GMC_oxred_N"/>
    <property type="match status" value="1"/>
</dbReference>
<dbReference type="EC" id="1.1.3.6" evidence="6"/>
<protein>
    <submittedName>
        <fullName evidence="6">Cholesterol oxidase</fullName>
        <ecNumber evidence="6">1.1.3.6</ecNumber>
    </submittedName>
</protein>
<reference evidence="6 7" key="1">
    <citation type="submission" date="2018-06" db="EMBL/GenBank/DDBJ databases">
        <authorList>
            <consortium name="Pathogen Informatics"/>
            <person name="Doyle S."/>
        </authorList>
    </citation>
    <scope>NUCLEOTIDE SEQUENCE [LARGE SCALE GENOMIC DNA]</scope>
    <source>
        <strain evidence="6 7">NCTC11166</strain>
    </source>
</reference>
<evidence type="ECO:0000256" key="4">
    <source>
        <dbReference type="ARBA" id="ARBA00023002"/>
    </source>
</evidence>
<dbReference type="GO" id="GO:0050660">
    <property type="term" value="F:flavin adenine dinucleotide binding"/>
    <property type="evidence" value="ECO:0007669"/>
    <property type="project" value="InterPro"/>
</dbReference>
<dbReference type="AlphaFoldDB" id="A0A2X1B977"/>
<dbReference type="PANTHER" id="PTHR46056">
    <property type="entry name" value="LONG-CHAIN-ALCOHOL OXIDASE"/>
    <property type="match status" value="1"/>
</dbReference>
<dbReference type="PANTHER" id="PTHR46056:SF12">
    <property type="entry name" value="LONG-CHAIN-ALCOHOL OXIDASE"/>
    <property type="match status" value="1"/>
</dbReference>
<dbReference type="InterPro" id="IPR000172">
    <property type="entry name" value="GMC_OxRdtase_N"/>
</dbReference>
<accession>A0A2X1B977</accession>
<evidence type="ECO:0000313" key="7">
    <source>
        <dbReference type="Proteomes" id="UP000251186"/>
    </source>
</evidence>
<comment type="similarity">
    <text evidence="1">Belongs to the GMC oxidoreductase family.</text>
</comment>
<keyword evidence="3" id="KW-0274">FAD</keyword>
<feature type="domain" description="Glucose-methanol-choline oxidoreductase N-terminal" evidence="5">
    <location>
        <begin position="80"/>
        <end position="298"/>
    </location>
</feature>
<evidence type="ECO:0000256" key="3">
    <source>
        <dbReference type="ARBA" id="ARBA00022827"/>
    </source>
</evidence>
<dbReference type="InterPro" id="IPR036188">
    <property type="entry name" value="FAD/NAD-bd_sf"/>
</dbReference>
<dbReference type="Gene3D" id="3.50.50.60">
    <property type="entry name" value="FAD/NAD(P)-binding domain"/>
    <property type="match status" value="1"/>
</dbReference>
<evidence type="ECO:0000256" key="2">
    <source>
        <dbReference type="ARBA" id="ARBA00022630"/>
    </source>
</evidence>
<dbReference type="Proteomes" id="UP000251186">
    <property type="component" value="Unassembled WGS sequence"/>
</dbReference>
<dbReference type="EMBL" id="UAQP01000005">
    <property type="protein sequence ID" value="SPU52569.1"/>
    <property type="molecule type" value="Genomic_DNA"/>
</dbReference>
<dbReference type="SUPFAM" id="SSF51905">
    <property type="entry name" value="FAD/NAD(P)-binding domain"/>
    <property type="match status" value="1"/>
</dbReference>
<keyword evidence="4 6" id="KW-0560">Oxidoreductase</keyword>
<evidence type="ECO:0000313" key="6">
    <source>
        <dbReference type="EMBL" id="SPU52569.1"/>
    </source>
</evidence>
<organism evidence="6 7">
    <name type="scientific">Brevundimonas vesicularis</name>
    <name type="common">Pseudomonas vesicularis</name>
    <dbReference type="NCBI Taxonomy" id="41276"/>
    <lineage>
        <taxon>Bacteria</taxon>
        <taxon>Pseudomonadati</taxon>
        <taxon>Pseudomonadota</taxon>
        <taxon>Alphaproteobacteria</taxon>
        <taxon>Caulobacterales</taxon>
        <taxon>Caulobacteraceae</taxon>
        <taxon>Brevundimonas</taxon>
    </lineage>
</organism>
<proteinExistence type="inferred from homology"/>
<dbReference type="GO" id="GO:0016995">
    <property type="term" value="F:cholesterol oxidase activity"/>
    <property type="evidence" value="ECO:0007669"/>
    <property type="project" value="UniProtKB-EC"/>
</dbReference>
<evidence type="ECO:0000256" key="1">
    <source>
        <dbReference type="ARBA" id="ARBA00010790"/>
    </source>
</evidence>
<evidence type="ECO:0000259" key="5">
    <source>
        <dbReference type="Pfam" id="PF00732"/>
    </source>
</evidence>
<gene>
    <name evidence="6" type="primary">choD</name>
    <name evidence="6" type="ORF">NCTC11166_00902</name>
</gene>
<name>A0A2X1B977_BREVE</name>
<sequence>MSAPARTARETDVVIIGSGAGGAPIAASLAKAGLSVTVLEAGRAFDPVEHTPDETTADLYWMEERLSGGRDPTAFGANNSGQGVGGSLLHWGAFCPRPDPRDLKLASETGRGRDWPFGWDELKSYVETVETVIGVSGPADYPWGGRQFAYPPVPRNAPADAMARGATAVGLTVTDAPAAVLSRDREARTTPYRMACVNCGACHQGCRTGAKGGADNSFLPMAAADGATIIANARAIDVERDAGGRIKCVIYRREGRDHRLNCQALFLCAGGVETPRLLLNWGLGNAGGEVGRNFMTHVATQVWGRFDADMSMNRGYPSSLISEEMVRPSDANFAGGYLIQSLGVMPVTLAGGFARGAGLWGAPLVDTLRNYRRLAGIGINGECLPDDDNRLTLSDEVDAVGLRKARIDFSYGENERRLDAHARRIMSEIWTAAGAEDIFAVARSAHTIGGCRIAGVAQPGVAIVPVLVAAQTLGQGCRGRRGDCARRGVQQQLQRQGAADKVVTIQAGAVQARRPVPPFLIRQVDAGVDLFDGRHDERLVPPGDDGHRATLACADNDGSDNALIGPLA</sequence>
<keyword evidence="2" id="KW-0285">Flavoprotein</keyword>